<dbReference type="KEGG" id="vg:77949947"/>
<reference evidence="1 2" key="1">
    <citation type="submission" date="2019-11" db="EMBL/GenBank/DDBJ databases">
        <authorList>
            <person name="Lozano-Solano D."/>
            <person name="Solano-Castaneda C."/>
            <person name="Acosta-Hoyos A."/>
        </authorList>
    </citation>
    <scope>NUCLEOTIDE SEQUENCE [LARGE SCALE GENOMIC DNA]</scope>
</reference>
<name>A0A7L4XUE8_9CAUD</name>
<evidence type="ECO:0000313" key="2">
    <source>
        <dbReference type="Proteomes" id="UP000516521"/>
    </source>
</evidence>
<sequence length="72" mass="8178">MEIKVVDYPKYANAEDVKGGDVFSYDKCFWLMLEDKTPDGLRQAANLRTGYIGVFNLSTTVMPRPDLCLTQK</sequence>
<dbReference type="GeneID" id="77949947"/>
<dbReference type="Proteomes" id="UP000516521">
    <property type="component" value="Segment"/>
</dbReference>
<evidence type="ECO:0000313" key="1">
    <source>
        <dbReference type="EMBL" id="QGZ13808.1"/>
    </source>
</evidence>
<proteinExistence type="predicted"/>
<dbReference type="EMBL" id="MN715356">
    <property type="protein sequence ID" value="QGZ13808.1"/>
    <property type="molecule type" value="Genomic_DNA"/>
</dbReference>
<dbReference type="RefSeq" id="YP_010673648.1">
    <property type="nucleotide sequence ID" value="NC_070986.1"/>
</dbReference>
<keyword evidence="2" id="KW-1185">Reference proteome</keyword>
<organism evidence="1 2">
    <name type="scientific">Escherichia phage vB_EcoP_EcoN5</name>
    <dbReference type="NCBI Taxonomy" id="2686238"/>
    <lineage>
        <taxon>Viruses</taxon>
        <taxon>Duplodnaviria</taxon>
        <taxon>Heunggongvirae</taxon>
        <taxon>Uroviricota</taxon>
        <taxon>Caudoviricetes</taxon>
        <taxon>Mktvariviridae</taxon>
        <taxon>Gordonclarkvirinae</taxon>
        <taxon>Kuravirus</taxon>
        <taxon>Kuravirus EcoN5</taxon>
    </lineage>
</organism>
<accession>A0A7L4XUE8</accession>
<protein>
    <submittedName>
        <fullName evidence="1">Uncharacterized protein</fullName>
    </submittedName>
</protein>